<dbReference type="Gene3D" id="1.20.1110.10">
    <property type="entry name" value="Calcium-transporting ATPase, transmembrane domain"/>
    <property type="match status" value="1"/>
</dbReference>
<evidence type="ECO:0000256" key="20">
    <source>
        <dbReference type="SAM" id="Phobius"/>
    </source>
</evidence>
<dbReference type="InterPro" id="IPR023214">
    <property type="entry name" value="HAD_sf"/>
</dbReference>
<feature type="transmembrane region" description="Helical" evidence="20">
    <location>
        <begin position="831"/>
        <end position="853"/>
    </location>
</feature>
<dbReference type="InterPro" id="IPR023299">
    <property type="entry name" value="ATPase_P-typ_cyto_dom_N"/>
</dbReference>
<evidence type="ECO:0000256" key="2">
    <source>
        <dbReference type="ARBA" id="ARBA00004429"/>
    </source>
</evidence>
<comment type="subcellular location">
    <subcellularLocation>
        <location evidence="2">Cell inner membrane</location>
        <topology evidence="2">Multi-pass membrane protein</topology>
    </subcellularLocation>
</comment>
<keyword evidence="14" id="KW-1278">Translocase</keyword>
<evidence type="ECO:0000256" key="18">
    <source>
        <dbReference type="ARBA" id="ARBA00029806"/>
    </source>
</evidence>
<dbReference type="SUPFAM" id="SSF81653">
    <property type="entry name" value="Calcium ATPase, transduction domain A"/>
    <property type="match status" value="1"/>
</dbReference>
<evidence type="ECO:0000256" key="7">
    <source>
        <dbReference type="ARBA" id="ARBA00022475"/>
    </source>
</evidence>
<dbReference type="RefSeq" id="WP_071719501.1">
    <property type="nucleotide sequence ID" value="NZ_CBCSHB010000019.1"/>
</dbReference>
<keyword evidence="17 20" id="KW-0472">Membrane</keyword>
<feature type="transmembrane region" description="Helical" evidence="20">
    <location>
        <begin position="865"/>
        <end position="885"/>
    </location>
</feature>
<evidence type="ECO:0000256" key="6">
    <source>
        <dbReference type="ARBA" id="ARBA00022448"/>
    </source>
</evidence>
<accession>A0A1J9VRT4</accession>
<dbReference type="SUPFAM" id="SSF81660">
    <property type="entry name" value="Metal cation-transporting ATPase, ATP-binding domain N"/>
    <property type="match status" value="1"/>
</dbReference>
<dbReference type="GO" id="GO:0005886">
    <property type="term" value="C:plasma membrane"/>
    <property type="evidence" value="ECO:0007669"/>
    <property type="project" value="UniProtKB-SubCell"/>
</dbReference>
<evidence type="ECO:0000313" key="23">
    <source>
        <dbReference type="Proteomes" id="UP000182788"/>
    </source>
</evidence>
<keyword evidence="11" id="KW-0547">Nucleotide-binding</keyword>
<dbReference type="InterPro" id="IPR001757">
    <property type="entry name" value="P_typ_ATPase"/>
</dbReference>
<feature type="transmembrane region" description="Helical" evidence="20">
    <location>
        <begin position="801"/>
        <end position="819"/>
    </location>
</feature>
<dbReference type="EMBL" id="MAOI01000079">
    <property type="protein sequence ID" value="OJD78180.1"/>
    <property type="molecule type" value="Genomic_DNA"/>
</dbReference>
<evidence type="ECO:0000256" key="16">
    <source>
        <dbReference type="ARBA" id="ARBA00023065"/>
    </source>
</evidence>
<dbReference type="InterPro" id="IPR059000">
    <property type="entry name" value="ATPase_P-type_domA"/>
</dbReference>
<dbReference type="PANTHER" id="PTHR42861">
    <property type="entry name" value="CALCIUM-TRANSPORTING ATPASE"/>
    <property type="match status" value="1"/>
</dbReference>
<dbReference type="GO" id="GO:0016887">
    <property type="term" value="F:ATP hydrolysis activity"/>
    <property type="evidence" value="ECO:0007669"/>
    <property type="project" value="InterPro"/>
</dbReference>
<protein>
    <recommendedName>
        <fullName evidence="5">Magnesium-transporting ATPase, P-type 1</fullName>
        <ecNumber evidence="4">7.2.2.14</ecNumber>
    </recommendedName>
    <alternativeName>
        <fullName evidence="18">Mg(2+) transport ATPase, P-type 1</fullName>
    </alternativeName>
</protein>
<evidence type="ECO:0000256" key="10">
    <source>
        <dbReference type="ARBA" id="ARBA00022692"/>
    </source>
</evidence>
<dbReference type="Gene3D" id="2.70.150.10">
    <property type="entry name" value="Calcium-transporting ATPase, cytoplasmic transduction domain A"/>
    <property type="match status" value="1"/>
</dbReference>
<dbReference type="EC" id="7.2.2.14" evidence="4"/>
<dbReference type="InterPro" id="IPR023298">
    <property type="entry name" value="ATPase_P-typ_TM_dom_sf"/>
</dbReference>
<reference evidence="22 23" key="1">
    <citation type="submission" date="2016-06" db="EMBL/GenBank/DDBJ databases">
        <title>First insights into the genetic diversity and population structure of in the Bacillus cereus group bacteria from diverse marine environments.</title>
        <authorList>
            <person name="Liu Y."/>
            <person name="Lai Q."/>
            <person name="Shao Z."/>
        </authorList>
    </citation>
    <scope>NUCLEOTIDE SEQUENCE [LARGE SCALE GENOMIC DNA]</scope>
    <source>
        <strain evidence="22 23">NH24A2</strain>
    </source>
</reference>
<evidence type="ECO:0000256" key="14">
    <source>
        <dbReference type="ARBA" id="ARBA00022967"/>
    </source>
</evidence>
<dbReference type="GO" id="GO:0005524">
    <property type="term" value="F:ATP binding"/>
    <property type="evidence" value="ECO:0007669"/>
    <property type="project" value="UniProtKB-KW"/>
</dbReference>
<dbReference type="Proteomes" id="UP000182788">
    <property type="component" value="Unassembled WGS sequence"/>
</dbReference>
<keyword evidence="15 20" id="KW-1133">Transmembrane helix</keyword>
<dbReference type="SFLD" id="SFLDG00002">
    <property type="entry name" value="C1.7:_P-type_atpase_like"/>
    <property type="match status" value="1"/>
</dbReference>
<evidence type="ECO:0000259" key="21">
    <source>
        <dbReference type="SMART" id="SM00831"/>
    </source>
</evidence>
<keyword evidence="12" id="KW-0067">ATP-binding</keyword>
<dbReference type="Pfam" id="PF00690">
    <property type="entry name" value="Cation_ATPase_N"/>
    <property type="match status" value="1"/>
</dbReference>
<evidence type="ECO:0000256" key="19">
    <source>
        <dbReference type="ARBA" id="ARBA00047295"/>
    </source>
</evidence>
<dbReference type="InterPro" id="IPR036412">
    <property type="entry name" value="HAD-like_sf"/>
</dbReference>
<feature type="domain" description="Cation-transporting P-type ATPase N-terminal" evidence="21">
    <location>
        <begin position="25"/>
        <end position="98"/>
    </location>
</feature>
<dbReference type="CDD" id="cd02077">
    <property type="entry name" value="P-type_ATPase_Mg"/>
    <property type="match status" value="1"/>
</dbReference>
<evidence type="ECO:0000256" key="8">
    <source>
        <dbReference type="ARBA" id="ARBA00022519"/>
    </source>
</evidence>
<keyword evidence="16" id="KW-0406">Ion transport</keyword>
<proteinExistence type="inferred from homology"/>
<keyword evidence="7" id="KW-1003">Cell membrane</keyword>
<dbReference type="NCBIfam" id="TIGR01524">
    <property type="entry name" value="ATPase-IIIB_Mg"/>
    <property type="match status" value="1"/>
</dbReference>
<dbReference type="NCBIfam" id="TIGR01494">
    <property type="entry name" value="ATPase_P-type"/>
    <property type="match status" value="2"/>
</dbReference>
<feature type="transmembrane region" description="Helical" evidence="20">
    <location>
        <begin position="70"/>
        <end position="95"/>
    </location>
</feature>
<dbReference type="SMART" id="SM00831">
    <property type="entry name" value="Cation_ATPase_N"/>
    <property type="match status" value="1"/>
</dbReference>
<organism evidence="22 23">
    <name type="scientific">Bacillus paramycoides</name>
    <dbReference type="NCBI Taxonomy" id="2026194"/>
    <lineage>
        <taxon>Bacteria</taxon>
        <taxon>Bacillati</taxon>
        <taxon>Bacillota</taxon>
        <taxon>Bacilli</taxon>
        <taxon>Bacillales</taxon>
        <taxon>Bacillaceae</taxon>
        <taxon>Bacillus</taxon>
        <taxon>Bacillus cereus group</taxon>
    </lineage>
</organism>
<comment type="catalytic activity">
    <reaction evidence="19">
        <text>Mg(2+)(out) + ATP + H2O = Mg(2+)(in) + ADP + phosphate + H(+)</text>
        <dbReference type="Rhea" id="RHEA:10260"/>
        <dbReference type="ChEBI" id="CHEBI:15377"/>
        <dbReference type="ChEBI" id="CHEBI:15378"/>
        <dbReference type="ChEBI" id="CHEBI:18420"/>
        <dbReference type="ChEBI" id="CHEBI:30616"/>
        <dbReference type="ChEBI" id="CHEBI:43474"/>
        <dbReference type="ChEBI" id="CHEBI:456216"/>
        <dbReference type="EC" id="7.2.2.14"/>
    </reaction>
</comment>
<dbReference type="SFLD" id="SFLDS00003">
    <property type="entry name" value="Haloacid_Dehalogenase"/>
    <property type="match status" value="1"/>
</dbReference>
<evidence type="ECO:0000256" key="4">
    <source>
        <dbReference type="ARBA" id="ARBA00012786"/>
    </source>
</evidence>
<name>A0A1J9VRT4_9BACI</name>
<keyword evidence="13" id="KW-0460">Magnesium</keyword>
<evidence type="ECO:0000313" key="22">
    <source>
        <dbReference type="EMBL" id="OJD78180.1"/>
    </source>
</evidence>
<comment type="function">
    <text evidence="1">Mediates magnesium influx to the cytosol.</text>
</comment>
<dbReference type="NCBIfam" id="NF011702">
    <property type="entry name" value="PRK15122.1"/>
    <property type="match status" value="1"/>
</dbReference>
<dbReference type="GO" id="GO:0015444">
    <property type="term" value="F:P-type magnesium transporter activity"/>
    <property type="evidence" value="ECO:0007669"/>
    <property type="project" value="UniProtKB-EC"/>
</dbReference>
<evidence type="ECO:0000256" key="15">
    <source>
        <dbReference type="ARBA" id="ARBA00022989"/>
    </source>
</evidence>
<evidence type="ECO:0000256" key="5">
    <source>
        <dbReference type="ARBA" id="ARBA00013555"/>
    </source>
</evidence>
<keyword evidence="8" id="KW-0997">Cell inner membrane</keyword>
<dbReference type="InterPro" id="IPR006068">
    <property type="entry name" value="ATPase_P-typ_cation-transptr_C"/>
</dbReference>
<dbReference type="InterPro" id="IPR044492">
    <property type="entry name" value="P_typ_ATPase_HD_dom"/>
</dbReference>
<gene>
    <name evidence="22" type="ORF">BAU28_02850</name>
</gene>
<dbReference type="InterPro" id="IPR008250">
    <property type="entry name" value="ATPase_P-typ_transduc_dom_A_sf"/>
</dbReference>
<evidence type="ECO:0000256" key="9">
    <source>
        <dbReference type="ARBA" id="ARBA00022553"/>
    </source>
</evidence>
<dbReference type="InterPro" id="IPR006415">
    <property type="entry name" value="P-type_ATPase_IIIB"/>
</dbReference>
<dbReference type="Gene3D" id="3.40.50.1000">
    <property type="entry name" value="HAD superfamily/HAD-like"/>
    <property type="match status" value="1"/>
</dbReference>
<evidence type="ECO:0000256" key="11">
    <source>
        <dbReference type="ARBA" id="ARBA00022741"/>
    </source>
</evidence>
<dbReference type="Pfam" id="PF13246">
    <property type="entry name" value="Cation_ATPase"/>
    <property type="match status" value="1"/>
</dbReference>
<evidence type="ECO:0000256" key="1">
    <source>
        <dbReference type="ARBA" id="ARBA00003954"/>
    </source>
</evidence>
<dbReference type="AlphaFoldDB" id="A0A1J9VRT4"/>
<dbReference type="GeneID" id="87593376"/>
<feature type="transmembrane region" description="Helical" evidence="20">
    <location>
        <begin position="763"/>
        <end position="789"/>
    </location>
</feature>
<keyword evidence="10 20" id="KW-0812">Transmembrane</keyword>
<evidence type="ECO:0000256" key="13">
    <source>
        <dbReference type="ARBA" id="ARBA00022842"/>
    </source>
</evidence>
<evidence type="ECO:0000256" key="17">
    <source>
        <dbReference type="ARBA" id="ARBA00023136"/>
    </source>
</evidence>
<dbReference type="SUPFAM" id="SSF81665">
    <property type="entry name" value="Calcium ATPase, transmembrane domain M"/>
    <property type="match status" value="1"/>
</dbReference>
<comment type="similarity">
    <text evidence="3">Belongs to the cation transport ATPase (P-type) (TC 3.A.3) family. Type IIIB subfamily.</text>
</comment>
<dbReference type="Pfam" id="PF00689">
    <property type="entry name" value="Cation_ATPase_C"/>
    <property type="match status" value="1"/>
</dbReference>
<dbReference type="InterPro" id="IPR018303">
    <property type="entry name" value="ATPase_P-typ_P_site"/>
</dbReference>
<evidence type="ECO:0000256" key="3">
    <source>
        <dbReference type="ARBA" id="ARBA00008746"/>
    </source>
</evidence>
<dbReference type="SUPFAM" id="SSF56784">
    <property type="entry name" value="HAD-like"/>
    <property type="match status" value="1"/>
</dbReference>
<dbReference type="Gene3D" id="3.40.1110.10">
    <property type="entry name" value="Calcium-transporting ATPase, cytoplasmic domain N"/>
    <property type="match status" value="1"/>
</dbReference>
<evidence type="ECO:0000256" key="12">
    <source>
        <dbReference type="ARBA" id="ARBA00022840"/>
    </source>
</evidence>
<feature type="transmembrane region" description="Helical" evidence="20">
    <location>
        <begin position="315"/>
        <end position="340"/>
    </location>
</feature>
<sequence length="897" mass="101435">MLRSNKKKSFYNQEVLSKNYKMLSEIAKSDVESTLAFFKTTSHGLSQEEATKRLEVYGENKVVYQKRIKWYITLFNSFRSPFISLLIILGMLSFLTNDIKGTIIVGIMVAVSALIRFIQEIRSQKSIEKLQNLVYEKVTVLRAGNVLYKENKRAVLEESEKVQVALENLVPGDIIELSAGNIVPADVRIISSENLLVNQSSLTGEALPIEKSNQYFHMYKKRKIRKIQNLIELENLCFMGTHIISGTAKAIVVGTGTDTYFGSIAKNQFKLNKKSDSRFDKGVSKVSWLLIKFMIIMTPIVMMIHGVINGNWYEAFLFAIAVAIGLTPEMLPMIVTANLAKGSINMSKKKVLVKQLSSIHNLGAMDILCTDKTGTLTEDKMDLVRHTDTNGEKSDEVLKLAYLNGYFHTAYKNEIDLSVMRYVRDSSKYDISQYTKIDEYPFDFDRRRVSVVVEKNANERIMICKGAVREVESICSYIKENNKIIPITDEIQRKNKHLIELWQEKGTRVIAVAYKQLKSDKVGSYSIDDESDMILVGYVGFLNPPKQSAIAALHTLQKKGVQVKILTGDNESVTRNICRKMGLYIGEPVLGYEIDSLPDKVLVKLASKTSVFAKLNPSQKFRIIKALQMNGHTVGFMGDGINDVFALKQSDVGVSIHTADDIVKECSDIILIEKNLHVLEDAIVEGRTTFGNILKYIKMTASSNFGNVLSFLIASAFLPFLPMLPIQILCQNLLYNLSQLSIPWDKVDNEFLVKPRNWDTKDLFRFIIFIGPVSSVFDIIIFIVMWNIFGANIPEMQSLFQTGWFVVGLLTQLLIVHMIRTQHIPFLQSTAAGPVLVLTGLVMIIGISLPFTSLSAQIGLTPLPFYYFLWLLGILTMYALVTQIIKRIYIRKFSRWL</sequence>
<dbReference type="PRINTS" id="PR01836">
    <property type="entry name" value="MGATPASE"/>
</dbReference>
<dbReference type="Pfam" id="PF00122">
    <property type="entry name" value="E1-E2_ATPase"/>
    <property type="match status" value="1"/>
</dbReference>
<keyword evidence="9" id="KW-0597">Phosphoprotein</keyword>
<feature type="transmembrane region" description="Helical" evidence="20">
    <location>
        <begin position="288"/>
        <end position="309"/>
    </location>
</feature>
<dbReference type="InterPro" id="IPR004014">
    <property type="entry name" value="ATPase_P-typ_cation-transptr_N"/>
</dbReference>
<dbReference type="PROSITE" id="PS00154">
    <property type="entry name" value="ATPASE_E1_E2"/>
    <property type="match status" value="1"/>
</dbReference>
<keyword evidence="6" id="KW-0813">Transport</keyword>
<comment type="caution">
    <text evidence="22">The sequence shown here is derived from an EMBL/GenBank/DDBJ whole genome shotgun (WGS) entry which is preliminary data.</text>
</comment>
<feature type="transmembrane region" description="Helical" evidence="20">
    <location>
        <begin position="101"/>
        <end position="118"/>
    </location>
</feature>
<dbReference type="SFLD" id="SFLDF00027">
    <property type="entry name" value="p-type_atpase"/>
    <property type="match status" value="1"/>
</dbReference>